<sequence length="100" mass="11427">MPAVTGQARSFYYQQQLWKSFVEFLLCATERTAVGLGLACVRLRINQYRLSILRIVKILNSRSRSRSRCFAQAQDLKARFTQRPSKVSSLTVLTRSLSPS</sequence>
<protein>
    <submittedName>
        <fullName evidence="1">Uncharacterized protein</fullName>
    </submittedName>
</protein>
<dbReference type="EMBL" id="PGCI01000200">
    <property type="protein sequence ID" value="PLW34316.1"/>
    <property type="molecule type" value="Genomic_DNA"/>
</dbReference>
<comment type="caution">
    <text evidence="1">The sequence shown here is derived from an EMBL/GenBank/DDBJ whole genome shotgun (WGS) entry which is preliminary data.</text>
</comment>
<dbReference type="AlphaFoldDB" id="A0A2N5U9A2"/>
<evidence type="ECO:0000313" key="1">
    <source>
        <dbReference type="EMBL" id="PLW34316.1"/>
    </source>
</evidence>
<organism evidence="1 2">
    <name type="scientific">Puccinia coronata f. sp. avenae</name>
    <dbReference type="NCBI Taxonomy" id="200324"/>
    <lineage>
        <taxon>Eukaryota</taxon>
        <taxon>Fungi</taxon>
        <taxon>Dikarya</taxon>
        <taxon>Basidiomycota</taxon>
        <taxon>Pucciniomycotina</taxon>
        <taxon>Pucciniomycetes</taxon>
        <taxon>Pucciniales</taxon>
        <taxon>Pucciniaceae</taxon>
        <taxon>Puccinia</taxon>
    </lineage>
</organism>
<name>A0A2N5U9A2_9BASI</name>
<accession>A0A2N5U9A2</accession>
<evidence type="ECO:0000313" key="2">
    <source>
        <dbReference type="Proteomes" id="UP000235392"/>
    </source>
</evidence>
<reference evidence="1 2" key="1">
    <citation type="submission" date="2017-11" db="EMBL/GenBank/DDBJ databases">
        <title>De novo assembly and phasing of dikaryotic genomes from two isolates of Puccinia coronata f. sp. avenae, the causal agent of oat crown rust.</title>
        <authorList>
            <person name="Miller M.E."/>
            <person name="Zhang Y."/>
            <person name="Omidvar V."/>
            <person name="Sperschneider J."/>
            <person name="Schwessinger B."/>
            <person name="Raley C."/>
            <person name="Palmer J.M."/>
            <person name="Garnica D."/>
            <person name="Upadhyaya N."/>
            <person name="Rathjen J."/>
            <person name="Taylor J.M."/>
            <person name="Park R.F."/>
            <person name="Dodds P.N."/>
            <person name="Hirsch C.D."/>
            <person name="Kianian S.F."/>
            <person name="Figueroa M."/>
        </authorList>
    </citation>
    <scope>NUCLEOTIDE SEQUENCE [LARGE SCALE GENOMIC DNA]</scope>
    <source>
        <strain evidence="1">12SD80</strain>
    </source>
</reference>
<dbReference type="Proteomes" id="UP000235392">
    <property type="component" value="Unassembled WGS sequence"/>
</dbReference>
<proteinExistence type="predicted"/>
<gene>
    <name evidence="1" type="ORF">PCASD_17263</name>
</gene>